<evidence type="ECO:0000256" key="10">
    <source>
        <dbReference type="PROSITE-ProRule" id="PRU00042"/>
    </source>
</evidence>
<evidence type="ECO:0000256" key="9">
    <source>
        <dbReference type="ARBA" id="ARBA00023242"/>
    </source>
</evidence>
<accession>R7TQ74</accession>
<feature type="domain" description="C2H2-type" evidence="11">
    <location>
        <begin position="186"/>
        <end position="216"/>
    </location>
</feature>
<dbReference type="SMART" id="SM00355">
    <property type="entry name" value="ZnF_C2H2"/>
    <property type="match status" value="8"/>
</dbReference>
<evidence type="ECO:0000313" key="13">
    <source>
        <dbReference type="EnsemblMetazoa" id="CapteP175082"/>
    </source>
</evidence>
<dbReference type="Pfam" id="PF00096">
    <property type="entry name" value="zf-C2H2"/>
    <property type="match status" value="6"/>
</dbReference>
<keyword evidence="7" id="KW-0238">DNA-binding</keyword>
<keyword evidence="6" id="KW-0805">Transcription regulation</keyword>
<dbReference type="HOGENOM" id="CLU_706457_0_0_1"/>
<keyword evidence="8" id="KW-0804">Transcription</keyword>
<dbReference type="GO" id="GO:0003677">
    <property type="term" value="F:DNA binding"/>
    <property type="evidence" value="ECO:0007669"/>
    <property type="project" value="UniProtKB-KW"/>
</dbReference>
<dbReference type="STRING" id="283909.R7TQ74"/>
<dbReference type="EnsemblMetazoa" id="CapteT175082">
    <property type="protein sequence ID" value="CapteP175082"/>
    <property type="gene ID" value="CapteG175082"/>
</dbReference>
<protein>
    <recommendedName>
        <fullName evidence="11">C2H2-type domain-containing protein</fullName>
    </recommendedName>
</protein>
<evidence type="ECO:0000256" key="1">
    <source>
        <dbReference type="ARBA" id="ARBA00004123"/>
    </source>
</evidence>
<evidence type="ECO:0000256" key="5">
    <source>
        <dbReference type="ARBA" id="ARBA00022833"/>
    </source>
</evidence>
<dbReference type="EMBL" id="KB308935">
    <property type="protein sequence ID" value="ELT96053.1"/>
    <property type="molecule type" value="Genomic_DNA"/>
</dbReference>
<dbReference type="GO" id="GO:0008270">
    <property type="term" value="F:zinc ion binding"/>
    <property type="evidence" value="ECO:0007669"/>
    <property type="project" value="UniProtKB-KW"/>
</dbReference>
<dbReference type="InterPro" id="IPR036236">
    <property type="entry name" value="Znf_C2H2_sf"/>
</dbReference>
<evidence type="ECO:0000313" key="14">
    <source>
        <dbReference type="Proteomes" id="UP000014760"/>
    </source>
</evidence>
<dbReference type="PROSITE" id="PS00028">
    <property type="entry name" value="ZINC_FINGER_C2H2_1"/>
    <property type="match status" value="7"/>
</dbReference>
<keyword evidence="5" id="KW-0862">Zinc</keyword>
<reference evidence="13" key="3">
    <citation type="submission" date="2015-06" db="UniProtKB">
        <authorList>
            <consortium name="EnsemblMetazoa"/>
        </authorList>
    </citation>
    <scope>IDENTIFICATION</scope>
</reference>
<organism evidence="12">
    <name type="scientific">Capitella teleta</name>
    <name type="common">Polychaete worm</name>
    <dbReference type="NCBI Taxonomy" id="283909"/>
    <lineage>
        <taxon>Eukaryota</taxon>
        <taxon>Metazoa</taxon>
        <taxon>Spiralia</taxon>
        <taxon>Lophotrochozoa</taxon>
        <taxon>Annelida</taxon>
        <taxon>Polychaeta</taxon>
        <taxon>Sedentaria</taxon>
        <taxon>Scolecida</taxon>
        <taxon>Capitellidae</taxon>
        <taxon>Capitella</taxon>
    </lineage>
</organism>
<evidence type="ECO:0000256" key="3">
    <source>
        <dbReference type="ARBA" id="ARBA00022737"/>
    </source>
</evidence>
<evidence type="ECO:0000313" key="12">
    <source>
        <dbReference type="EMBL" id="ELT96053.1"/>
    </source>
</evidence>
<evidence type="ECO:0000256" key="6">
    <source>
        <dbReference type="ARBA" id="ARBA00023015"/>
    </source>
</evidence>
<evidence type="ECO:0000256" key="7">
    <source>
        <dbReference type="ARBA" id="ARBA00023125"/>
    </source>
</evidence>
<dbReference type="PROSITE" id="PS50157">
    <property type="entry name" value="ZINC_FINGER_C2H2_2"/>
    <property type="match status" value="5"/>
</dbReference>
<name>R7TQ74_CAPTE</name>
<evidence type="ECO:0000256" key="8">
    <source>
        <dbReference type="ARBA" id="ARBA00023163"/>
    </source>
</evidence>
<reference evidence="14" key="1">
    <citation type="submission" date="2012-12" db="EMBL/GenBank/DDBJ databases">
        <authorList>
            <person name="Hellsten U."/>
            <person name="Grimwood J."/>
            <person name="Chapman J.A."/>
            <person name="Shapiro H."/>
            <person name="Aerts A."/>
            <person name="Otillar R.P."/>
            <person name="Terry A.Y."/>
            <person name="Boore J.L."/>
            <person name="Simakov O."/>
            <person name="Marletaz F."/>
            <person name="Cho S.-J."/>
            <person name="Edsinger-Gonzales E."/>
            <person name="Havlak P."/>
            <person name="Kuo D.-H."/>
            <person name="Larsson T."/>
            <person name="Lv J."/>
            <person name="Arendt D."/>
            <person name="Savage R."/>
            <person name="Osoegawa K."/>
            <person name="de Jong P."/>
            <person name="Lindberg D.R."/>
            <person name="Seaver E.C."/>
            <person name="Weisblat D.A."/>
            <person name="Putnam N.H."/>
            <person name="Grigoriev I.V."/>
            <person name="Rokhsar D.S."/>
        </authorList>
    </citation>
    <scope>NUCLEOTIDE SEQUENCE</scope>
    <source>
        <strain evidence="14">I ESC-2004</strain>
    </source>
</reference>
<dbReference type="AlphaFoldDB" id="R7TQ74"/>
<dbReference type="InterPro" id="IPR051061">
    <property type="entry name" value="Zinc_finger_trans_reg"/>
</dbReference>
<feature type="domain" description="C2H2-type" evidence="11">
    <location>
        <begin position="159"/>
        <end position="183"/>
    </location>
</feature>
<dbReference type="EMBL" id="AMQN01011553">
    <property type="status" value="NOT_ANNOTATED_CDS"/>
    <property type="molecule type" value="Genomic_DNA"/>
</dbReference>
<keyword evidence="9" id="KW-0539">Nucleus</keyword>
<evidence type="ECO:0000259" key="11">
    <source>
        <dbReference type="PROSITE" id="PS50157"/>
    </source>
</evidence>
<dbReference type="FunFam" id="3.30.160.60:FF:001228">
    <property type="entry name" value="Zinc finger protein 236"/>
    <property type="match status" value="1"/>
</dbReference>
<evidence type="ECO:0000256" key="4">
    <source>
        <dbReference type="ARBA" id="ARBA00022771"/>
    </source>
</evidence>
<dbReference type="OMA" id="YTKHCRD"/>
<dbReference type="PANTHER" id="PTHR46179:SF13">
    <property type="entry name" value="C2H2-TYPE DOMAIN-CONTAINING PROTEIN"/>
    <property type="match status" value="1"/>
</dbReference>
<dbReference type="Gene3D" id="3.30.160.60">
    <property type="entry name" value="Classic Zinc Finger"/>
    <property type="match status" value="5"/>
</dbReference>
<dbReference type="InterPro" id="IPR013087">
    <property type="entry name" value="Znf_C2H2_type"/>
</dbReference>
<reference evidence="12 14" key="2">
    <citation type="journal article" date="2013" name="Nature">
        <title>Insights into bilaterian evolution from three spiralian genomes.</title>
        <authorList>
            <person name="Simakov O."/>
            <person name="Marletaz F."/>
            <person name="Cho S.J."/>
            <person name="Edsinger-Gonzales E."/>
            <person name="Havlak P."/>
            <person name="Hellsten U."/>
            <person name="Kuo D.H."/>
            <person name="Larsson T."/>
            <person name="Lv J."/>
            <person name="Arendt D."/>
            <person name="Savage R."/>
            <person name="Osoegawa K."/>
            <person name="de Jong P."/>
            <person name="Grimwood J."/>
            <person name="Chapman J.A."/>
            <person name="Shapiro H."/>
            <person name="Aerts A."/>
            <person name="Otillar R.P."/>
            <person name="Terry A.Y."/>
            <person name="Boore J.L."/>
            <person name="Grigoriev I.V."/>
            <person name="Lindberg D.R."/>
            <person name="Seaver E.C."/>
            <person name="Weisblat D.A."/>
            <person name="Putnam N.H."/>
            <person name="Rokhsar D.S."/>
        </authorList>
    </citation>
    <scope>NUCLEOTIDE SEQUENCE</scope>
    <source>
        <strain evidence="12 14">I ESC-2004</strain>
    </source>
</reference>
<dbReference type="SUPFAM" id="SSF57667">
    <property type="entry name" value="beta-beta-alpha zinc fingers"/>
    <property type="match status" value="4"/>
</dbReference>
<dbReference type="OrthoDB" id="2687452at2759"/>
<keyword evidence="14" id="KW-1185">Reference proteome</keyword>
<sequence length="391" mass="44427">MECASAEKILICPFEGCSKSFTRNYRLDQHKRSHTKERPFVCGEEGCERSYSRQQHLTRHHSVKPVQRVRCYDYRFQCCNCEESFHKKFQLRHHQFTAHKGVLPFQCEICLKRFNQSSHLNVHKKKHQGFTCPESGCEQHFTKWSLLRKHKATEHKTGFSCNVCHKVFKLPSALKEHSSTHQGVAFACPHDGCPRSYTAKRNLNAHVRSVHQGKKFACTKDGCTAVLASKQKLTEHLQKMHSAAPSKPVKRKSRVLAATFSGLEYHASRPKGYMELITSESESETKGIKRVKLGAPLSDDAVRLNSESETKNETETCKDEVIFKKSETESKTYSKQSKDRSSRVTPQDMFNAMISSKACSTDNTSGSESETHLAQGFLSFISQRQRGSGSD</sequence>
<feature type="domain" description="C2H2-type" evidence="11">
    <location>
        <begin position="105"/>
        <end position="129"/>
    </location>
</feature>
<proteinExistence type="predicted"/>
<gene>
    <name evidence="12" type="ORF">CAPTEDRAFT_175082</name>
</gene>
<keyword evidence="4 10" id="KW-0863">Zinc-finger</keyword>
<dbReference type="GO" id="GO:0005634">
    <property type="term" value="C:nucleus"/>
    <property type="evidence" value="ECO:0007669"/>
    <property type="project" value="UniProtKB-SubCell"/>
</dbReference>
<dbReference type="PANTHER" id="PTHR46179">
    <property type="entry name" value="ZINC FINGER PROTEIN"/>
    <property type="match status" value="1"/>
</dbReference>
<comment type="subcellular location">
    <subcellularLocation>
        <location evidence="1">Nucleus</location>
    </subcellularLocation>
</comment>
<feature type="domain" description="C2H2-type" evidence="11">
    <location>
        <begin position="10"/>
        <end position="39"/>
    </location>
</feature>
<keyword evidence="3" id="KW-0677">Repeat</keyword>
<dbReference type="GO" id="GO:0006357">
    <property type="term" value="P:regulation of transcription by RNA polymerase II"/>
    <property type="evidence" value="ECO:0007669"/>
    <property type="project" value="TreeGrafter"/>
</dbReference>
<dbReference type="Proteomes" id="UP000014760">
    <property type="component" value="Unassembled WGS sequence"/>
</dbReference>
<feature type="domain" description="C2H2-type" evidence="11">
    <location>
        <begin position="76"/>
        <end position="104"/>
    </location>
</feature>
<evidence type="ECO:0000256" key="2">
    <source>
        <dbReference type="ARBA" id="ARBA00022723"/>
    </source>
</evidence>
<keyword evidence="2" id="KW-0479">Metal-binding</keyword>